<dbReference type="GO" id="GO:0003810">
    <property type="term" value="F:protein-glutamine gamma-glutamyltransferase activity"/>
    <property type="evidence" value="ECO:0007669"/>
    <property type="project" value="UniProtKB-EC"/>
</dbReference>
<dbReference type="InterPro" id="IPR038765">
    <property type="entry name" value="Papain-like_cys_pep_sf"/>
</dbReference>
<dbReference type="EC" id="2.3.2.13" evidence="3"/>
<feature type="transmembrane region" description="Helical" evidence="1">
    <location>
        <begin position="158"/>
        <end position="180"/>
    </location>
</feature>
<feature type="transmembrane region" description="Helical" evidence="1">
    <location>
        <begin position="20"/>
        <end position="45"/>
    </location>
</feature>
<sequence>MNDHRLTPAHLRLLLASLALVYGLHVLHLPPWVTLLTVGAGVWRYAASVTQVALPKTRWLLPIAAAATLGIIASHDGLFGRNASVSLLAAMMALKLLESHTRRDAMLLVLLAYFFSITGFLFSQSLLVGAYLVLPVVALTATLININHPNGSLPVRFLLRLAGLMLGQSIPIMLALFLLFPRVQGPLWGVPEGAHRGMTGLSDHMSPGSISQLSQSDSVAFRARFNGDMPRTSRLYWRGPVFWHYDGTRWSSGEQVRGVPLQPLQATSEPVSYSVTLEPQNRTWLFMLDAPASIPPNSLLGNDYQLLARQPVLNRVRYEGRSFLQYRMDETLAPGIRAQALQLPRAGNPRTRALGASLAGNQGTDAGIVQGALMLLREQPFRYTLTPPRLGKNAVDEFLFTTRSGFCEHYAGSFVFLMRAAGVPARVVTGYQGGEFNPTGHYLLVRQADAHAWAEVWLQGRGWVRIDPTAAVAPQRIETGLASALPAGEPLPPLMRADLDWLRQLYLRWDAVNNGWNQWVLGYDQQRQMELLSRLAGSRISSQEMIWGLMIGVGCSILAVAAAMLSRGRPMNSLQTSYGRFCRKMARAGVAHQPCEGPLDYGQRAAQALPAQAAEITAITTRYAVLRYGMAPTWQQIEAFRQLVRKFSP</sequence>
<keyword evidence="3" id="KW-0012">Acyltransferase</keyword>
<keyword evidence="1" id="KW-1133">Transmembrane helix</keyword>
<keyword evidence="3" id="KW-0808">Transferase</keyword>
<dbReference type="EMBL" id="MLJW01000529">
    <property type="protein sequence ID" value="OIQ85677.1"/>
    <property type="molecule type" value="Genomic_DNA"/>
</dbReference>
<name>A0A1J5RC03_9ZZZZ</name>
<dbReference type="Gene3D" id="3.10.620.30">
    <property type="match status" value="1"/>
</dbReference>
<dbReference type="InterPro" id="IPR021878">
    <property type="entry name" value="TgpA_N"/>
</dbReference>
<dbReference type="AlphaFoldDB" id="A0A1J5RC03"/>
<dbReference type="SUPFAM" id="SSF54001">
    <property type="entry name" value="Cysteine proteinases"/>
    <property type="match status" value="1"/>
</dbReference>
<feature type="transmembrane region" description="Helical" evidence="1">
    <location>
        <begin position="104"/>
        <end position="122"/>
    </location>
</feature>
<dbReference type="InterPro" id="IPR002931">
    <property type="entry name" value="Transglutaminase-like"/>
</dbReference>
<evidence type="ECO:0000256" key="1">
    <source>
        <dbReference type="SAM" id="Phobius"/>
    </source>
</evidence>
<dbReference type="Pfam" id="PF11992">
    <property type="entry name" value="TgpA_N"/>
    <property type="match status" value="1"/>
</dbReference>
<reference evidence="3" key="1">
    <citation type="submission" date="2016-10" db="EMBL/GenBank/DDBJ databases">
        <title>Sequence of Gallionella enrichment culture.</title>
        <authorList>
            <person name="Poehlein A."/>
            <person name="Muehling M."/>
            <person name="Daniel R."/>
        </authorList>
    </citation>
    <scope>NUCLEOTIDE SEQUENCE</scope>
</reference>
<dbReference type="Pfam" id="PF13559">
    <property type="entry name" value="DUF4129"/>
    <property type="match status" value="1"/>
</dbReference>
<evidence type="ECO:0000259" key="2">
    <source>
        <dbReference type="SMART" id="SM00460"/>
    </source>
</evidence>
<feature type="domain" description="Transglutaminase-like" evidence="2">
    <location>
        <begin position="399"/>
        <end position="470"/>
    </location>
</feature>
<accession>A0A1J5RC03</accession>
<comment type="caution">
    <text evidence="3">The sequence shown here is derived from an EMBL/GenBank/DDBJ whole genome shotgun (WGS) entry which is preliminary data.</text>
</comment>
<feature type="transmembrane region" description="Helical" evidence="1">
    <location>
        <begin position="545"/>
        <end position="565"/>
    </location>
</feature>
<evidence type="ECO:0000313" key="3">
    <source>
        <dbReference type="EMBL" id="OIQ85677.1"/>
    </source>
</evidence>
<dbReference type="InterPro" id="IPR052901">
    <property type="entry name" value="Bact_TGase-like"/>
</dbReference>
<feature type="transmembrane region" description="Helical" evidence="1">
    <location>
        <begin position="128"/>
        <end position="146"/>
    </location>
</feature>
<dbReference type="SMART" id="SM00460">
    <property type="entry name" value="TGc"/>
    <property type="match status" value="1"/>
</dbReference>
<keyword evidence="1" id="KW-0812">Transmembrane</keyword>
<dbReference type="PANTHER" id="PTHR42736">
    <property type="entry name" value="PROTEIN-GLUTAMINE GAMMA-GLUTAMYLTRANSFERASE"/>
    <property type="match status" value="1"/>
</dbReference>
<dbReference type="Pfam" id="PF01841">
    <property type="entry name" value="Transglut_core"/>
    <property type="match status" value="1"/>
</dbReference>
<dbReference type="InterPro" id="IPR025403">
    <property type="entry name" value="TgpA-like_C"/>
</dbReference>
<dbReference type="PANTHER" id="PTHR42736:SF1">
    <property type="entry name" value="PROTEIN-GLUTAMINE GAMMA-GLUTAMYLTRANSFERASE"/>
    <property type="match status" value="1"/>
</dbReference>
<gene>
    <name evidence="3" type="primary">tgpA_11</name>
    <name evidence="3" type="ORF">GALL_324830</name>
</gene>
<organism evidence="3">
    <name type="scientific">mine drainage metagenome</name>
    <dbReference type="NCBI Taxonomy" id="410659"/>
    <lineage>
        <taxon>unclassified sequences</taxon>
        <taxon>metagenomes</taxon>
        <taxon>ecological metagenomes</taxon>
    </lineage>
</organism>
<proteinExistence type="predicted"/>
<keyword evidence="1" id="KW-0472">Membrane</keyword>
<protein>
    <submittedName>
        <fullName evidence="3">Protein-glutamine gamma-glutamyltransferase</fullName>
        <ecNumber evidence="3">2.3.2.13</ecNumber>
    </submittedName>
</protein>